<gene>
    <name evidence="9" type="primary">LOC107270281</name>
</gene>
<keyword evidence="3 5" id="KW-0802">TPR repeat</keyword>
<dbReference type="SUPFAM" id="SSF48452">
    <property type="entry name" value="TPR-like"/>
    <property type="match status" value="1"/>
</dbReference>
<dbReference type="Pfam" id="PF17830">
    <property type="entry name" value="STI1-HOP_DP"/>
    <property type="match status" value="1"/>
</dbReference>
<feature type="region of interest" description="Disordered" evidence="6">
    <location>
        <begin position="241"/>
        <end position="282"/>
    </location>
</feature>
<evidence type="ECO:0000256" key="1">
    <source>
        <dbReference type="ARBA" id="ARBA00009015"/>
    </source>
</evidence>
<dbReference type="GeneID" id="107270281"/>
<keyword evidence="8" id="KW-1185">Reference proteome</keyword>
<dbReference type="Gene3D" id="6.10.250.3420">
    <property type="match status" value="1"/>
</dbReference>
<evidence type="ECO:0000256" key="2">
    <source>
        <dbReference type="ARBA" id="ARBA00022737"/>
    </source>
</evidence>
<feature type="region of interest" description="Disordered" evidence="6">
    <location>
        <begin position="49"/>
        <end position="105"/>
    </location>
</feature>
<dbReference type="AlphaFoldDB" id="A0AAJ7C327"/>
<evidence type="ECO:0000256" key="3">
    <source>
        <dbReference type="ARBA" id="ARBA00022803"/>
    </source>
</evidence>
<feature type="compositionally biased region" description="Basic and acidic residues" evidence="6">
    <location>
        <begin position="245"/>
        <end position="272"/>
    </location>
</feature>
<dbReference type="SMART" id="SM00028">
    <property type="entry name" value="TPR"/>
    <property type="match status" value="3"/>
</dbReference>
<feature type="domain" description="STI1" evidence="7">
    <location>
        <begin position="292"/>
        <end position="331"/>
    </location>
</feature>
<dbReference type="GO" id="GO:0030544">
    <property type="term" value="F:Hsp70 protein binding"/>
    <property type="evidence" value="ECO:0007669"/>
    <property type="project" value="TreeGrafter"/>
</dbReference>
<dbReference type="KEGG" id="ccin:107270281"/>
<dbReference type="PANTHER" id="PTHR45883">
    <property type="entry name" value="HSC70-INTERACTING PROTEIN"/>
    <property type="match status" value="1"/>
</dbReference>
<dbReference type="InterPro" id="IPR034649">
    <property type="entry name" value="Hip_N"/>
</dbReference>
<comment type="similarity">
    <text evidence="1">Belongs to the FAM10 family.</text>
</comment>
<dbReference type="Pfam" id="PF18253">
    <property type="entry name" value="HipN"/>
    <property type="match status" value="1"/>
</dbReference>
<feature type="repeat" description="TPR" evidence="5">
    <location>
        <begin position="119"/>
        <end position="152"/>
    </location>
</feature>
<dbReference type="FunFam" id="1.25.40.10:FF:000112">
    <property type="entry name" value="FAM10 family protein"/>
    <property type="match status" value="1"/>
</dbReference>
<feature type="compositionally biased region" description="Pro residues" evidence="6">
    <location>
        <begin position="356"/>
        <end position="365"/>
    </location>
</feature>
<feature type="region of interest" description="Disordered" evidence="6">
    <location>
        <begin position="344"/>
        <end position="374"/>
    </location>
</feature>
<dbReference type="Gene3D" id="1.25.40.10">
    <property type="entry name" value="Tetratricopeptide repeat domain"/>
    <property type="match status" value="1"/>
</dbReference>
<comment type="function">
    <text evidence="4">One HIP oligomer binds the ATPase domains of at least two HSC70 molecules dependent on activation of the HSC70 ATPase by HSP40. Stabilizes the ADP state of HSC70 that has a high affinity for substrate protein. Through its own chaperone activity, it may contribute to the interaction of HSC70 with various target proteins.</text>
</comment>
<dbReference type="InterPro" id="IPR041243">
    <property type="entry name" value="STI1/HOP_DP"/>
</dbReference>
<dbReference type="GO" id="GO:0046983">
    <property type="term" value="F:protein dimerization activity"/>
    <property type="evidence" value="ECO:0007669"/>
    <property type="project" value="InterPro"/>
</dbReference>
<dbReference type="InterPro" id="IPR019734">
    <property type="entry name" value="TPR_rpt"/>
</dbReference>
<evidence type="ECO:0000256" key="6">
    <source>
        <dbReference type="SAM" id="MobiDB-lite"/>
    </source>
</evidence>
<evidence type="ECO:0000313" key="9">
    <source>
        <dbReference type="RefSeq" id="XP_015600635.1"/>
    </source>
</evidence>
<dbReference type="InterPro" id="IPR011990">
    <property type="entry name" value="TPR-like_helical_dom_sf"/>
</dbReference>
<sequence>MRMTSRMSEENISQLKAFAEFCISTPWLLHRPEFSFIKTLIEHYGGKIPECKNEDSTFPKSTDGNGAEESNPRPEPSVSDSEESDLELDMTGVVEPDNDPSQKMGNLTLQPTEEEIAESQAKRSEAVSAFVEKDYERAISLYTEAIVLNPAAALLYAKRGQIYLLLKKPNACIRDCNRALEINPDSAAAHKFRGRAHQLLGHWEEAATDLRLACKFDFDEQADEWLREVTPNANKIEAHKRKNERKLLDKAKREREEKLKNAREQAKSRDANTRPSQTDDNDVKGFYKFLRDPDIQQVLKDPEVAAALQDMFSNPMNVMKYQNNKKVMDLFYSVGTKYGGLGGLSGMPGFSGLGPDTPPEPPKPAGPTDDLGMD</sequence>
<dbReference type="Pfam" id="PF00515">
    <property type="entry name" value="TPR_1"/>
    <property type="match status" value="1"/>
</dbReference>
<evidence type="ECO:0000259" key="7">
    <source>
        <dbReference type="SMART" id="SM00727"/>
    </source>
</evidence>
<keyword evidence="2" id="KW-0677">Repeat</keyword>
<proteinExistence type="inferred from homology"/>
<dbReference type="PANTHER" id="PTHR45883:SF2">
    <property type="entry name" value="HSC70-INTERACTING PROTEIN"/>
    <property type="match status" value="1"/>
</dbReference>
<dbReference type="PROSITE" id="PS50005">
    <property type="entry name" value="TPR"/>
    <property type="match status" value="2"/>
</dbReference>
<protein>
    <recommendedName>
        <fullName evidence="7">STI1 domain-containing protein</fullName>
    </recommendedName>
</protein>
<organism evidence="8 9">
    <name type="scientific">Cephus cinctus</name>
    <name type="common">Wheat stem sawfly</name>
    <dbReference type="NCBI Taxonomy" id="211228"/>
    <lineage>
        <taxon>Eukaryota</taxon>
        <taxon>Metazoa</taxon>
        <taxon>Ecdysozoa</taxon>
        <taxon>Arthropoda</taxon>
        <taxon>Hexapoda</taxon>
        <taxon>Insecta</taxon>
        <taxon>Pterygota</taxon>
        <taxon>Neoptera</taxon>
        <taxon>Endopterygota</taxon>
        <taxon>Hymenoptera</taxon>
        <taxon>Cephoidea</taxon>
        <taxon>Cephidae</taxon>
        <taxon>Cephus</taxon>
    </lineage>
</organism>
<evidence type="ECO:0000313" key="8">
    <source>
        <dbReference type="Proteomes" id="UP000694920"/>
    </source>
</evidence>
<feature type="repeat" description="TPR" evidence="5">
    <location>
        <begin position="153"/>
        <end position="186"/>
    </location>
</feature>
<dbReference type="RefSeq" id="XP_015600635.1">
    <property type="nucleotide sequence ID" value="XM_015745149.2"/>
</dbReference>
<dbReference type="Proteomes" id="UP000694920">
    <property type="component" value="Unplaced"/>
</dbReference>
<name>A0AAJ7C327_CEPCN</name>
<dbReference type="CDD" id="cd14438">
    <property type="entry name" value="Hip_N"/>
    <property type="match status" value="1"/>
</dbReference>
<accession>A0AAJ7C327</accession>
<dbReference type="Gene3D" id="1.10.260.100">
    <property type="match status" value="1"/>
</dbReference>
<dbReference type="SMART" id="SM00727">
    <property type="entry name" value="STI1"/>
    <property type="match status" value="1"/>
</dbReference>
<evidence type="ECO:0000256" key="4">
    <source>
        <dbReference type="ARBA" id="ARBA00037033"/>
    </source>
</evidence>
<evidence type="ECO:0000256" key="5">
    <source>
        <dbReference type="PROSITE-ProRule" id="PRU00339"/>
    </source>
</evidence>
<dbReference type="InterPro" id="IPR006636">
    <property type="entry name" value="STI1_HS-bd"/>
</dbReference>
<reference evidence="9" key="1">
    <citation type="submission" date="2025-08" db="UniProtKB">
        <authorList>
            <consortium name="RefSeq"/>
        </authorList>
    </citation>
    <scope>IDENTIFICATION</scope>
</reference>